<dbReference type="InterPro" id="IPR027417">
    <property type="entry name" value="P-loop_NTPase"/>
</dbReference>
<keyword evidence="12 19" id="KW-0472">Membrane</keyword>
<evidence type="ECO:0000256" key="11">
    <source>
        <dbReference type="ARBA" id="ARBA00023034"/>
    </source>
</evidence>
<organism evidence="23">
    <name type="scientific">Hyalomma excavatum</name>
    <dbReference type="NCBI Taxonomy" id="257692"/>
    <lineage>
        <taxon>Eukaryota</taxon>
        <taxon>Metazoa</taxon>
        <taxon>Ecdysozoa</taxon>
        <taxon>Arthropoda</taxon>
        <taxon>Chelicerata</taxon>
        <taxon>Arachnida</taxon>
        <taxon>Acari</taxon>
        <taxon>Parasitiformes</taxon>
        <taxon>Ixodida</taxon>
        <taxon>Ixodoidea</taxon>
        <taxon>Ixodidae</taxon>
        <taxon>Hyalomminae</taxon>
        <taxon>Hyalomma</taxon>
    </lineage>
</organism>
<evidence type="ECO:0000256" key="4">
    <source>
        <dbReference type="ARBA" id="ARBA00010420"/>
    </source>
</evidence>
<dbReference type="AlphaFoldDB" id="A0A131XLC1"/>
<dbReference type="GO" id="GO:0019213">
    <property type="term" value="F:deacetylase activity"/>
    <property type="evidence" value="ECO:0007669"/>
    <property type="project" value="TreeGrafter"/>
</dbReference>
<comment type="pathway">
    <text evidence="2">Glycan metabolism; heparin biosynthesis.</text>
</comment>
<evidence type="ECO:0000256" key="12">
    <source>
        <dbReference type="ARBA" id="ARBA00023136"/>
    </source>
</evidence>
<evidence type="ECO:0000259" key="20">
    <source>
        <dbReference type="Pfam" id="PF00685"/>
    </source>
</evidence>
<dbReference type="GO" id="GO:0030210">
    <property type="term" value="P:heparin proteoglycan biosynthetic process"/>
    <property type="evidence" value="ECO:0007669"/>
    <property type="project" value="UniProtKB-UniPathway"/>
</dbReference>
<dbReference type="SUPFAM" id="SSF52540">
    <property type="entry name" value="P-loop containing nucleoside triphosphate hydrolases"/>
    <property type="match status" value="1"/>
</dbReference>
<evidence type="ECO:0000256" key="8">
    <source>
        <dbReference type="ARBA" id="ARBA00022801"/>
    </source>
</evidence>
<dbReference type="Gene3D" id="3.40.50.300">
    <property type="entry name" value="P-loop containing nucleotide triphosphate hydrolases"/>
    <property type="match status" value="1"/>
</dbReference>
<dbReference type="UniPathway" id="UPA00862"/>
<keyword evidence="14" id="KW-0325">Glycoprotein</keyword>
<keyword evidence="6 23" id="KW-0808">Transferase</keyword>
<evidence type="ECO:0000256" key="14">
    <source>
        <dbReference type="ARBA" id="ARBA00023180"/>
    </source>
</evidence>
<dbReference type="UniPathway" id="UPA00756"/>
<dbReference type="PANTHER" id="PTHR10605">
    <property type="entry name" value="HEPARAN SULFATE SULFOTRANSFERASE"/>
    <property type="match status" value="1"/>
</dbReference>
<feature type="domain" description="Heparan sulphate-N-deacetylase deacetylase" evidence="21">
    <location>
        <begin position="309"/>
        <end position="513"/>
    </location>
</feature>
<keyword evidence="7 19" id="KW-0812">Transmembrane</keyword>
<evidence type="ECO:0000256" key="17">
    <source>
        <dbReference type="PIRSR" id="PIRSR637359-2"/>
    </source>
</evidence>
<evidence type="ECO:0000259" key="21">
    <source>
        <dbReference type="Pfam" id="PF12062"/>
    </source>
</evidence>
<evidence type="ECO:0000256" key="18">
    <source>
        <dbReference type="PIRSR" id="PIRSR637359-3"/>
    </source>
</evidence>
<evidence type="ECO:0000256" key="15">
    <source>
        <dbReference type="ARBA" id="ARBA00023268"/>
    </source>
</evidence>
<evidence type="ECO:0000256" key="19">
    <source>
        <dbReference type="SAM" id="Phobius"/>
    </source>
</evidence>
<comment type="subcellular location">
    <subcellularLocation>
        <location evidence="1">Golgi apparatus membrane</location>
        <topology evidence="1">Single-pass type II membrane protein</topology>
    </subcellularLocation>
</comment>
<keyword evidence="13 18" id="KW-1015">Disulfide bond</keyword>
<evidence type="ECO:0000259" key="22">
    <source>
        <dbReference type="Pfam" id="PF25119"/>
    </source>
</evidence>
<evidence type="ECO:0000256" key="6">
    <source>
        <dbReference type="ARBA" id="ARBA00022679"/>
    </source>
</evidence>
<protein>
    <recommendedName>
        <fullName evidence="5">[heparan sulfate]-glucosamine N-sulfotransferase</fullName>
        <ecNumber evidence="5">2.8.2.8</ecNumber>
    </recommendedName>
</protein>
<dbReference type="EMBL" id="GEFH01002260">
    <property type="protein sequence ID" value="JAP66321.1"/>
    <property type="molecule type" value="mRNA"/>
</dbReference>
<dbReference type="GO" id="GO:0015012">
    <property type="term" value="P:heparan sulfate proteoglycan biosynthetic process"/>
    <property type="evidence" value="ECO:0007669"/>
    <property type="project" value="UniProtKB-UniPathway"/>
</dbReference>
<keyword evidence="8" id="KW-0378">Hydrolase</keyword>
<feature type="disulfide bond" evidence="18">
    <location>
        <begin position="816"/>
        <end position="827"/>
    </location>
</feature>
<keyword evidence="9" id="KW-0735">Signal-anchor</keyword>
<evidence type="ECO:0000256" key="5">
    <source>
        <dbReference type="ARBA" id="ARBA00012979"/>
    </source>
</evidence>
<evidence type="ECO:0000256" key="7">
    <source>
        <dbReference type="ARBA" id="ARBA00022692"/>
    </source>
</evidence>
<evidence type="ECO:0000256" key="2">
    <source>
        <dbReference type="ARBA" id="ARBA00004841"/>
    </source>
</evidence>
<keyword evidence="11" id="KW-0333">Golgi apparatus</keyword>
<dbReference type="GO" id="GO:0000139">
    <property type="term" value="C:Golgi membrane"/>
    <property type="evidence" value="ECO:0007669"/>
    <property type="project" value="UniProtKB-SubCell"/>
</dbReference>
<name>A0A131XLC1_9ACAR</name>
<sequence length="880" mass="101596">MLLESLSAVSHWCHASQISIRRCMLGALVLGLCSLLLSVYVINQSSLRGLLRSPPPPRPTFQCRSQLDGSGPREQSAANVHASSAQLRLDPRVLVFVETQFSKLGKQICEILEGSRFRFKVETTGKTLPVLTNLDKGKFAVIVFENFEKYLAMHKWNRELIDKYCREYSVGIIGFIRPREDTYTGAQLSGLPLYMHTNMALKDYQLNPLSSILRIARAGETFSGNLPGEDWTVFQPNHSTFVPLAQARSQHDDIADGNGPHTTVVQDIGKFDGIQRVIFGNGFGFWLHKLLFLDSISFLSHGKLSLPLQRYLLIDIDDIFVAERGSRMMTDDVQALLDAQQQFRKLIHGFRFNLGFSGKFYHRGSHEENKGDDMLLSHAHEFWWFCHMWSHSQPHLYDNVTLLETEMRLNREFAKKHRIQTDSGYSVAPHHSGVYPVHEPLYDAWKKVWNIRVTSTEEYPHLRPARLRRGFVHRNIMVLPRQTCGLYTHTIFLERYPGGREKLDRSIHGGDLFYLFVYNPINIFMTHLSNYGNDRLSLYTFESVLKFIKCWTNLKLSTIPPLQLAEKYFQMYPDETDPIWMNPCEDKRHLSIWSSSKSCEQLPKFLVIGPQKTGTTALYSFLTLHPTIASNHPSPDTFEEVQFFNGKNYYRGLDWYQSFFPAPRNGSAPFLFEKSANYFDGELVPQRAHALLPRAKLVTILISPTKRAYSWYQHQRSHGDTVALNFTFYDVITANDHSPKPLRELRNRCLNPGLYAQHLERWLSFYPPQQLMIIDGEELKSDPVRVMNKLQTFLAITPFFDYSGSLRFDPHKGFFCKVLSQSNRTKCLGQGKGRLYPPMDIRAEKFLKAYYLSHNVALSKLFNNLRQPQPHWLKEDLSRG</sequence>
<evidence type="ECO:0000256" key="16">
    <source>
        <dbReference type="PIRSR" id="PIRSR637359-1"/>
    </source>
</evidence>
<comment type="pathway">
    <text evidence="3">Glycan metabolism; heparan sulfate biosynthesis.</text>
</comment>
<keyword evidence="15" id="KW-0511">Multifunctional enzyme</keyword>
<comment type="similarity">
    <text evidence="4">Belongs to the sulfotransferase 1 family. NDST subfamily.</text>
</comment>
<dbReference type="InterPro" id="IPR056793">
    <property type="entry name" value="HSNSD_N"/>
</dbReference>
<reference evidence="23" key="1">
    <citation type="journal article" date="2017" name="Ticks Tick Borne Dis.">
        <title>An insight into the sialome of Hyalomma excavatum.</title>
        <authorList>
            <person name="Ribeiro J.M."/>
            <person name="Slovak M."/>
            <person name="Francischetti I.M."/>
        </authorList>
    </citation>
    <scope>NUCLEOTIDE SEQUENCE</scope>
    <source>
        <strain evidence="23">Samish</strain>
        <tissue evidence="23">Salivary glands</tissue>
    </source>
</reference>
<evidence type="ECO:0000256" key="13">
    <source>
        <dbReference type="ARBA" id="ARBA00023157"/>
    </source>
</evidence>
<dbReference type="InterPro" id="IPR000863">
    <property type="entry name" value="Sulfotransferase_dom"/>
</dbReference>
<dbReference type="Pfam" id="PF12062">
    <property type="entry name" value="HSNSD-CE"/>
    <property type="match status" value="1"/>
</dbReference>
<evidence type="ECO:0000256" key="3">
    <source>
        <dbReference type="ARBA" id="ARBA00005093"/>
    </source>
</evidence>
<proteinExistence type="evidence at transcript level"/>
<dbReference type="GO" id="GO:0015016">
    <property type="term" value="F:heparan sulfate N-sulfotransferase activity"/>
    <property type="evidence" value="ECO:0007669"/>
    <property type="project" value="UniProtKB-EC"/>
</dbReference>
<feature type="domain" description="Heparan sulfate-N-deacetylase N-terminal" evidence="22">
    <location>
        <begin position="90"/>
        <end position="299"/>
    </location>
</feature>
<dbReference type="EC" id="2.8.2.8" evidence="5"/>
<evidence type="ECO:0000256" key="1">
    <source>
        <dbReference type="ARBA" id="ARBA00004323"/>
    </source>
</evidence>
<dbReference type="GO" id="GO:0016787">
    <property type="term" value="F:hydrolase activity"/>
    <property type="evidence" value="ECO:0007669"/>
    <property type="project" value="UniProtKB-KW"/>
</dbReference>
<evidence type="ECO:0000256" key="10">
    <source>
        <dbReference type="ARBA" id="ARBA00022989"/>
    </source>
</evidence>
<dbReference type="InterPro" id="IPR021930">
    <property type="entry name" value="Heparan_SO4_deacetylase_dom"/>
</dbReference>
<feature type="transmembrane region" description="Helical" evidence="19">
    <location>
        <begin position="23"/>
        <end position="42"/>
    </location>
</feature>
<dbReference type="PANTHER" id="PTHR10605:SF56">
    <property type="entry name" value="BIFUNCTIONAL HEPARAN SULFATE N-DEACETYLASE_N-SULFOTRANSFERASE"/>
    <property type="match status" value="1"/>
</dbReference>
<feature type="domain" description="Sulfotransferase" evidence="20">
    <location>
        <begin position="603"/>
        <end position="823"/>
    </location>
</feature>
<dbReference type="InterPro" id="IPR037359">
    <property type="entry name" value="NST/OST"/>
</dbReference>
<dbReference type="FunFam" id="3.40.50.300:FF:000176">
    <property type="entry name" value="bifunctional heparan sulfate N-deacetylase/N-sulfotransferase 1"/>
    <property type="match status" value="1"/>
</dbReference>
<dbReference type="Pfam" id="PF25119">
    <property type="entry name" value="HSNSD_N"/>
    <property type="match status" value="1"/>
</dbReference>
<feature type="binding site" evidence="17">
    <location>
        <begin position="832"/>
        <end position="836"/>
    </location>
    <ligand>
        <name>3'-phosphoadenylyl sulfate</name>
        <dbReference type="ChEBI" id="CHEBI:58339"/>
    </ligand>
</feature>
<evidence type="ECO:0000256" key="9">
    <source>
        <dbReference type="ARBA" id="ARBA00022968"/>
    </source>
</evidence>
<evidence type="ECO:0000313" key="23">
    <source>
        <dbReference type="EMBL" id="JAP66321.1"/>
    </source>
</evidence>
<keyword evidence="10 19" id="KW-1133">Transmembrane helix</keyword>
<dbReference type="Pfam" id="PF00685">
    <property type="entry name" value="Sulfotransfer_1"/>
    <property type="match status" value="1"/>
</dbReference>
<feature type="active site" description="For sulfotransferase activity" evidence="16">
    <location>
        <position position="612"/>
    </location>
</feature>
<accession>A0A131XLC1</accession>
<feature type="binding site" evidence="17">
    <location>
        <position position="710"/>
    </location>
    <ligand>
        <name>3'-phosphoadenylyl sulfate</name>
        <dbReference type="ChEBI" id="CHEBI:58339"/>
    </ligand>
</feature>